<evidence type="ECO:0000259" key="5">
    <source>
        <dbReference type="Pfam" id="PF05157"/>
    </source>
</evidence>
<dbReference type="RefSeq" id="WP_209750528.1">
    <property type="nucleotide sequence ID" value="NZ_JBHSMH010000030.1"/>
</dbReference>
<dbReference type="PANTHER" id="PTHR30258">
    <property type="entry name" value="TYPE II SECRETION SYSTEM PROTEIN GSPE-RELATED"/>
    <property type="match status" value="1"/>
</dbReference>
<organism evidence="6 7">
    <name type="scientific">Cohnella suwonensis</name>
    <dbReference type="NCBI Taxonomy" id="696072"/>
    <lineage>
        <taxon>Bacteria</taxon>
        <taxon>Bacillati</taxon>
        <taxon>Bacillota</taxon>
        <taxon>Bacilli</taxon>
        <taxon>Bacillales</taxon>
        <taxon>Paenibacillaceae</taxon>
        <taxon>Cohnella</taxon>
    </lineage>
</organism>
<keyword evidence="2" id="KW-0547">Nucleotide-binding</keyword>
<comment type="caution">
    <text evidence="6">The sequence shown here is derived from an EMBL/GenBank/DDBJ whole genome shotgun (WGS) entry which is preliminary data.</text>
</comment>
<feature type="domain" description="Type II secretion system protein GspE N-terminal" evidence="5">
    <location>
        <begin position="55"/>
        <end position="142"/>
    </location>
</feature>
<dbReference type="InterPro" id="IPR001482">
    <property type="entry name" value="T2SS/T4SS_dom"/>
</dbReference>
<reference evidence="7" key="1">
    <citation type="journal article" date="2019" name="Int. J. Syst. Evol. Microbiol.">
        <title>The Global Catalogue of Microorganisms (GCM) 10K type strain sequencing project: providing services to taxonomists for standard genome sequencing and annotation.</title>
        <authorList>
            <consortium name="The Broad Institute Genomics Platform"/>
            <consortium name="The Broad Institute Genome Sequencing Center for Infectious Disease"/>
            <person name="Wu L."/>
            <person name="Ma J."/>
        </authorList>
    </citation>
    <scope>NUCLEOTIDE SEQUENCE [LARGE SCALE GENOMIC DNA]</scope>
    <source>
        <strain evidence="7">CCUG 57113</strain>
    </source>
</reference>
<evidence type="ECO:0000313" key="6">
    <source>
        <dbReference type="EMBL" id="MFC5469343.1"/>
    </source>
</evidence>
<evidence type="ECO:0000256" key="1">
    <source>
        <dbReference type="ARBA" id="ARBA00006611"/>
    </source>
</evidence>
<dbReference type="SUPFAM" id="SSF52540">
    <property type="entry name" value="P-loop containing nucleoside triphosphate hydrolases"/>
    <property type="match status" value="1"/>
</dbReference>
<keyword evidence="3" id="KW-0067">ATP-binding</keyword>
<dbReference type="SUPFAM" id="SSF160246">
    <property type="entry name" value="EspE N-terminal domain-like"/>
    <property type="match status" value="1"/>
</dbReference>
<sequence>MRIGELLVKNGLVTVEQLEKALAEQQRNPVKLGELMVAKGYIDERQLAEALEFQLGVPVVNLAEAALSPAVVHLVPESLSRKHGVLPVGRDGGRLRLAMLDPLDQEAIKQIQAVSGLRVLPMLATRTELGDAIARHYGSDESAEELKRILRRGMENKAGCVHLEAAERGLNIRLRPVRASELQDDGHVTKLMQPILVDRIKRMAGLRVEERSIPQSGRFQTDVDHRPVEVHASTLPTLHGESLALRLSDPYSQLLKLSELDFADDQLQAIEKAAGRTDGLMILSGPPGAGITTTAYSLLERKRAEAFKIISIEDPIARVMPGITQTEANGHSCLTTPIALRGALRHQPDVVSIDGLSDAETAETALAASRFGLQIVGTMKARGVFDALGRLMAMVRDADLLASSLACVASQRLARRVCSQCAQTVPATDEEISRFDSASLLSAGDGKKGGRGGPIGNFRSFLFTQVSGKPAVTRGEGCRVCGQTGYRGHVPLHEVLSIDATVREMIAARRPLAEIEKHAMQNGHRSLLQDGMVKAREGLTTVEEALHAVK</sequence>
<keyword evidence="7" id="KW-1185">Reference proteome</keyword>
<accession>A0ABW0LXJ9</accession>
<name>A0ABW0LXJ9_9BACL</name>
<dbReference type="PANTHER" id="PTHR30258:SF1">
    <property type="entry name" value="PROTEIN TRANSPORT PROTEIN HOFB HOMOLOG"/>
    <property type="match status" value="1"/>
</dbReference>
<dbReference type="InterPro" id="IPR007831">
    <property type="entry name" value="T2SS_GspE_N"/>
</dbReference>
<proteinExistence type="inferred from homology"/>
<dbReference type="InterPro" id="IPR027417">
    <property type="entry name" value="P-loop_NTPase"/>
</dbReference>
<comment type="similarity">
    <text evidence="1">Belongs to the GSP E family.</text>
</comment>
<dbReference type="Proteomes" id="UP001596105">
    <property type="component" value="Unassembled WGS sequence"/>
</dbReference>
<gene>
    <name evidence="6" type="ORF">ACFPPD_11475</name>
</gene>
<protein>
    <submittedName>
        <fullName evidence="6">GspE/PulE family protein</fullName>
    </submittedName>
</protein>
<evidence type="ECO:0000259" key="4">
    <source>
        <dbReference type="Pfam" id="PF00437"/>
    </source>
</evidence>
<evidence type="ECO:0000256" key="3">
    <source>
        <dbReference type="ARBA" id="ARBA00022840"/>
    </source>
</evidence>
<dbReference type="InterPro" id="IPR037257">
    <property type="entry name" value="T2SS_E_N_sf"/>
</dbReference>
<dbReference type="Pfam" id="PF00437">
    <property type="entry name" value="T2SSE"/>
    <property type="match status" value="1"/>
</dbReference>
<dbReference type="EMBL" id="JBHSMH010000030">
    <property type="protein sequence ID" value="MFC5469343.1"/>
    <property type="molecule type" value="Genomic_DNA"/>
</dbReference>
<dbReference type="Gene3D" id="3.30.450.90">
    <property type="match status" value="1"/>
</dbReference>
<dbReference type="Pfam" id="PF05157">
    <property type="entry name" value="MshEN"/>
    <property type="match status" value="1"/>
</dbReference>
<dbReference type="Gene3D" id="3.40.50.300">
    <property type="entry name" value="P-loop containing nucleotide triphosphate hydrolases"/>
    <property type="match status" value="1"/>
</dbReference>
<evidence type="ECO:0000313" key="7">
    <source>
        <dbReference type="Proteomes" id="UP001596105"/>
    </source>
</evidence>
<evidence type="ECO:0000256" key="2">
    <source>
        <dbReference type="ARBA" id="ARBA00022741"/>
    </source>
</evidence>
<feature type="domain" description="Bacterial type II secretion system protein E" evidence="4">
    <location>
        <begin position="145"/>
        <end position="546"/>
    </location>
</feature>
<dbReference type="Gene3D" id="3.30.300.160">
    <property type="entry name" value="Type II secretion system, protein E, N-terminal domain"/>
    <property type="match status" value="1"/>
</dbReference>